<dbReference type="GO" id="GO:0051301">
    <property type="term" value="P:cell division"/>
    <property type="evidence" value="ECO:0007669"/>
    <property type="project" value="UniProtKB-KW"/>
</dbReference>
<dbReference type="GO" id="GO:0008360">
    <property type="term" value="P:regulation of cell shape"/>
    <property type="evidence" value="ECO:0007669"/>
    <property type="project" value="UniProtKB-KW"/>
</dbReference>
<feature type="transmembrane region" description="Helical" evidence="14">
    <location>
        <begin position="12"/>
        <end position="35"/>
    </location>
</feature>
<proteinExistence type="inferred from homology"/>
<keyword evidence="2" id="KW-1003">Cell membrane</keyword>
<accession>A0A0R2UCC7</accession>
<comment type="caution">
    <text evidence="15">The sequence shown here is derived from an EMBL/GenBank/DDBJ whole genome shotgun (WGS) entry which is preliminary data.</text>
</comment>
<name>A0A0R2UCC7_9GAMM</name>
<dbReference type="Proteomes" id="UP000051213">
    <property type="component" value="Unassembled WGS sequence"/>
</dbReference>
<evidence type="ECO:0000313" key="16">
    <source>
        <dbReference type="Proteomes" id="UP000051213"/>
    </source>
</evidence>
<dbReference type="Pfam" id="PF06295">
    <property type="entry name" value="ZapG-like"/>
    <property type="match status" value="1"/>
</dbReference>
<evidence type="ECO:0000256" key="1">
    <source>
        <dbReference type="ARBA" id="ARBA00004377"/>
    </source>
</evidence>
<keyword evidence="7 14" id="KW-1133">Transmembrane helix</keyword>
<feature type="compositionally biased region" description="Acidic residues" evidence="13">
    <location>
        <begin position="160"/>
        <end position="173"/>
    </location>
</feature>
<comment type="similarity">
    <text evidence="10">Belongs to the ZapG family.</text>
</comment>
<dbReference type="InterPro" id="IPR009386">
    <property type="entry name" value="ZapG-like"/>
</dbReference>
<feature type="region of interest" description="Disordered" evidence="13">
    <location>
        <begin position="160"/>
        <end position="179"/>
    </location>
</feature>
<keyword evidence="9" id="KW-0131">Cell cycle</keyword>
<keyword evidence="4" id="KW-0132">Cell division</keyword>
<evidence type="ECO:0000256" key="5">
    <source>
        <dbReference type="ARBA" id="ARBA00022692"/>
    </source>
</evidence>
<dbReference type="AlphaFoldDB" id="A0A0R2UCC7"/>
<keyword evidence="8 14" id="KW-0472">Membrane</keyword>
<evidence type="ECO:0000256" key="4">
    <source>
        <dbReference type="ARBA" id="ARBA00022618"/>
    </source>
</evidence>
<evidence type="ECO:0000256" key="8">
    <source>
        <dbReference type="ARBA" id="ARBA00023136"/>
    </source>
</evidence>
<evidence type="ECO:0000256" key="3">
    <source>
        <dbReference type="ARBA" id="ARBA00022519"/>
    </source>
</evidence>
<evidence type="ECO:0000256" key="11">
    <source>
        <dbReference type="ARBA" id="ARBA00035703"/>
    </source>
</evidence>
<gene>
    <name evidence="15" type="ORF">ABS24_10475</name>
</gene>
<evidence type="ECO:0000256" key="6">
    <source>
        <dbReference type="ARBA" id="ARBA00022960"/>
    </source>
</evidence>
<keyword evidence="6" id="KW-0133">Cell shape</keyword>
<dbReference type="EMBL" id="LICA01000017">
    <property type="protein sequence ID" value="KRO97111.1"/>
    <property type="molecule type" value="Genomic_DNA"/>
</dbReference>
<evidence type="ECO:0000313" key="15">
    <source>
        <dbReference type="EMBL" id="KRO97111.1"/>
    </source>
</evidence>
<keyword evidence="5 14" id="KW-0812">Transmembrane</keyword>
<evidence type="ECO:0000256" key="13">
    <source>
        <dbReference type="SAM" id="MobiDB-lite"/>
    </source>
</evidence>
<evidence type="ECO:0000256" key="9">
    <source>
        <dbReference type="ARBA" id="ARBA00023306"/>
    </source>
</evidence>
<keyword evidence="3" id="KW-0997">Cell inner membrane</keyword>
<evidence type="ECO:0000256" key="14">
    <source>
        <dbReference type="SAM" id="Phobius"/>
    </source>
</evidence>
<protein>
    <recommendedName>
        <fullName evidence="11">Z-ring associated protein G</fullName>
    </recommendedName>
    <alternativeName>
        <fullName evidence="12">Cell division protein ZapG</fullName>
    </alternativeName>
</protein>
<sequence length="179" mass="19730">MKFNLIEVLKLAILTTFIIVAIAFLAGAGATFFYLRHIEDEGSVNGDLQRKLEKSDQKLKRYQQEVSEHFITVSHLTTNVAQSYRQIHEHLATSAIRLASPEIGRQLLKSGGSSLSLVDADGNPLVSAEDIEAPRDYAPKVPGGVLSEAYGLVDDEVVDFTEDLDASDEEDKDPTERIN</sequence>
<evidence type="ECO:0000256" key="7">
    <source>
        <dbReference type="ARBA" id="ARBA00022989"/>
    </source>
</evidence>
<dbReference type="PANTHER" id="PTHR39579:SF1">
    <property type="entry name" value="INNER MEMBRANE PROTEIN YHCB"/>
    <property type="match status" value="1"/>
</dbReference>
<comment type="subcellular location">
    <subcellularLocation>
        <location evidence="1">Cell inner membrane</location>
        <topology evidence="1">Single-pass membrane protein</topology>
    </subcellularLocation>
</comment>
<reference evidence="15 16" key="1">
    <citation type="submission" date="2015-10" db="EMBL/GenBank/DDBJ databases">
        <title>Metagenome-Assembled Genomes uncover a global brackish microbiome.</title>
        <authorList>
            <person name="Hugerth L.W."/>
            <person name="Larsson J."/>
            <person name="Alneberg J."/>
            <person name="Lindh M.V."/>
            <person name="Legrand C."/>
            <person name="Pinhassi J."/>
            <person name="Andersson A.F."/>
        </authorList>
    </citation>
    <scope>NUCLEOTIDE SEQUENCE [LARGE SCALE GENOMIC DNA]</scope>
    <source>
        <strain evidence="15">BACL26 MAG-121220-bin70</strain>
    </source>
</reference>
<evidence type="ECO:0000256" key="10">
    <source>
        <dbReference type="ARBA" id="ARBA00035657"/>
    </source>
</evidence>
<dbReference type="PANTHER" id="PTHR39579">
    <property type="entry name" value="INNER MEMBRANE PROTEIN YHCB"/>
    <property type="match status" value="1"/>
</dbReference>
<dbReference type="GO" id="GO:0005886">
    <property type="term" value="C:plasma membrane"/>
    <property type="evidence" value="ECO:0007669"/>
    <property type="project" value="UniProtKB-SubCell"/>
</dbReference>
<evidence type="ECO:0000256" key="12">
    <source>
        <dbReference type="ARBA" id="ARBA00035727"/>
    </source>
</evidence>
<evidence type="ECO:0000256" key="2">
    <source>
        <dbReference type="ARBA" id="ARBA00022475"/>
    </source>
</evidence>
<organism evidence="15 16">
    <name type="scientific">SAR92 bacterium BACL26 MAG-121220-bin70</name>
    <dbReference type="NCBI Taxonomy" id="1655626"/>
    <lineage>
        <taxon>Bacteria</taxon>
        <taxon>Pseudomonadati</taxon>
        <taxon>Pseudomonadota</taxon>
        <taxon>Gammaproteobacteria</taxon>
        <taxon>Cellvibrionales</taxon>
        <taxon>Porticoccaceae</taxon>
        <taxon>SAR92 clade</taxon>
    </lineage>
</organism>